<evidence type="ECO:0000313" key="2">
    <source>
        <dbReference type="Proteomes" id="UP000735302"/>
    </source>
</evidence>
<proteinExistence type="predicted"/>
<dbReference type="EMBL" id="BLXT01002928">
    <property type="protein sequence ID" value="GFN99008.1"/>
    <property type="molecule type" value="Genomic_DNA"/>
</dbReference>
<dbReference type="AlphaFoldDB" id="A0AAV3ZYK7"/>
<keyword evidence="2" id="KW-1185">Reference proteome</keyword>
<sequence>MNCADLYLLLFHSIPQPGLGSDPLRFLPADPWPLVGPSLPGREIACCYTPLPTAAPTLKPIKKQKRTSLGPAKTIILTMGHYNNDRQIKA</sequence>
<comment type="caution">
    <text evidence="1">The sequence shown here is derived from an EMBL/GenBank/DDBJ whole genome shotgun (WGS) entry which is preliminary data.</text>
</comment>
<reference evidence="1 2" key="1">
    <citation type="journal article" date="2021" name="Elife">
        <title>Chloroplast acquisition without the gene transfer in kleptoplastic sea slugs, Plakobranchus ocellatus.</title>
        <authorList>
            <person name="Maeda T."/>
            <person name="Takahashi S."/>
            <person name="Yoshida T."/>
            <person name="Shimamura S."/>
            <person name="Takaki Y."/>
            <person name="Nagai Y."/>
            <person name="Toyoda A."/>
            <person name="Suzuki Y."/>
            <person name="Arimoto A."/>
            <person name="Ishii H."/>
            <person name="Satoh N."/>
            <person name="Nishiyama T."/>
            <person name="Hasebe M."/>
            <person name="Maruyama T."/>
            <person name="Minagawa J."/>
            <person name="Obokata J."/>
            <person name="Shigenobu S."/>
        </authorList>
    </citation>
    <scope>NUCLEOTIDE SEQUENCE [LARGE SCALE GENOMIC DNA]</scope>
</reference>
<dbReference type="Proteomes" id="UP000735302">
    <property type="component" value="Unassembled WGS sequence"/>
</dbReference>
<accession>A0AAV3ZYK7</accession>
<name>A0AAV3ZYK7_9GAST</name>
<gene>
    <name evidence="1" type="ORF">PoB_002551400</name>
</gene>
<evidence type="ECO:0000313" key="1">
    <source>
        <dbReference type="EMBL" id="GFN99008.1"/>
    </source>
</evidence>
<protein>
    <submittedName>
        <fullName evidence="1">Uncharacterized protein</fullName>
    </submittedName>
</protein>
<organism evidence="1 2">
    <name type="scientific">Plakobranchus ocellatus</name>
    <dbReference type="NCBI Taxonomy" id="259542"/>
    <lineage>
        <taxon>Eukaryota</taxon>
        <taxon>Metazoa</taxon>
        <taxon>Spiralia</taxon>
        <taxon>Lophotrochozoa</taxon>
        <taxon>Mollusca</taxon>
        <taxon>Gastropoda</taxon>
        <taxon>Heterobranchia</taxon>
        <taxon>Euthyneura</taxon>
        <taxon>Panpulmonata</taxon>
        <taxon>Sacoglossa</taxon>
        <taxon>Placobranchoidea</taxon>
        <taxon>Plakobranchidae</taxon>
        <taxon>Plakobranchus</taxon>
    </lineage>
</organism>